<dbReference type="InParanoid" id="D7FM22"/>
<organism evidence="1 2">
    <name type="scientific">Ectocarpus siliculosus</name>
    <name type="common">Brown alga</name>
    <name type="synonym">Conferva siliculosa</name>
    <dbReference type="NCBI Taxonomy" id="2880"/>
    <lineage>
        <taxon>Eukaryota</taxon>
        <taxon>Sar</taxon>
        <taxon>Stramenopiles</taxon>
        <taxon>Ochrophyta</taxon>
        <taxon>PX clade</taxon>
        <taxon>Phaeophyceae</taxon>
        <taxon>Ectocarpales</taxon>
        <taxon>Ectocarpaceae</taxon>
        <taxon>Ectocarpus</taxon>
    </lineage>
</organism>
<accession>D7FM22</accession>
<dbReference type="AlphaFoldDB" id="D7FM22"/>
<name>D7FM22_ECTSI</name>
<proteinExistence type="predicted"/>
<sequence length="45" mass="5254">MANKATTDAIQQDWKEREMIEVVHLNILKLFQAWFRSSCSRSPSS</sequence>
<reference evidence="1 2" key="1">
    <citation type="journal article" date="2010" name="Nature">
        <title>The Ectocarpus genome and the independent evolution of multicellularity in brown algae.</title>
        <authorList>
            <person name="Cock J.M."/>
            <person name="Sterck L."/>
            <person name="Rouze P."/>
            <person name="Scornet D."/>
            <person name="Allen A.E."/>
            <person name="Amoutzias G."/>
            <person name="Anthouard V."/>
            <person name="Artiguenave F."/>
            <person name="Aury J.M."/>
            <person name="Badger J.H."/>
            <person name="Beszteri B."/>
            <person name="Billiau K."/>
            <person name="Bonnet E."/>
            <person name="Bothwell J.H."/>
            <person name="Bowler C."/>
            <person name="Boyen C."/>
            <person name="Brownlee C."/>
            <person name="Carrano C.J."/>
            <person name="Charrier B."/>
            <person name="Cho G.Y."/>
            <person name="Coelho S.M."/>
            <person name="Collen J."/>
            <person name="Corre E."/>
            <person name="Da Silva C."/>
            <person name="Delage L."/>
            <person name="Delaroque N."/>
            <person name="Dittami S.M."/>
            <person name="Doulbeau S."/>
            <person name="Elias M."/>
            <person name="Farnham G."/>
            <person name="Gachon C.M."/>
            <person name="Gschloessl B."/>
            <person name="Heesch S."/>
            <person name="Jabbari K."/>
            <person name="Jubin C."/>
            <person name="Kawai H."/>
            <person name="Kimura K."/>
            <person name="Kloareg B."/>
            <person name="Kupper F.C."/>
            <person name="Lang D."/>
            <person name="Le Bail A."/>
            <person name="Leblanc C."/>
            <person name="Lerouge P."/>
            <person name="Lohr M."/>
            <person name="Lopez P.J."/>
            <person name="Martens C."/>
            <person name="Maumus F."/>
            <person name="Michel G."/>
            <person name="Miranda-Saavedra D."/>
            <person name="Morales J."/>
            <person name="Moreau H."/>
            <person name="Motomura T."/>
            <person name="Nagasato C."/>
            <person name="Napoli C.A."/>
            <person name="Nelson D.R."/>
            <person name="Nyvall-Collen P."/>
            <person name="Peters A.F."/>
            <person name="Pommier C."/>
            <person name="Potin P."/>
            <person name="Poulain J."/>
            <person name="Quesneville H."/>
            <person name="Read B."/>
            <person name="Rensing S.A."/>
            <person name="Ritter A."/>
            <person name="Rousvoal S."/>
            <person name="Samanta M."/>
            <person name="Samson G."/>
            <person name="Schroeder D.C."/>
            <person name="Segurens B."/>
            <person name="Strittmatter M."/>
            <person name="Tonon T."/>
            <person name="Tregear J.W."/>
            <person name="Valentin K."/>
            <person name="von Dassow P."/>
            <person name="Yamagishi T."/>
            <person name="Van de Peer Y."/>
            <person name="Wincker P."/>
        </authorList>
    </citation>
    <scope>NUCLEOTIDE SEQUENCE [LARGE SCALE GENOMIC DNA]</scope>
    <source>
        <strain evidence="2">Ec32 / CCAP1310/4</strain>
    </source>
</reference>
<gene>
    <name evidence="1" type="ORF">Esi_0163_0022</name>
</gene>
<evidence type="ECO:0000313" key="1">
    <source>
        <dbReference type="EMBL" id="CBJ29847.1"/>
    </source>
</evidence>
<evidence type="ECO:0000313" key="2">
    <source>
        <dbReference type="Proteomes" id="UP000002630"/>
    </source>
</evidence>
<dbReference type="Gene3D" id="1.20.5.110">
    <property type="match status" value="1"/>
</dbReference>
<dbReference type="EMBL" id="FN648164">
    <property type="protein sequence ID" value="CBJ29847.1"/>
    <property type="molecule type" value="Genomic_DNA"/>
</dbReference>
<protein>
    <submittedName>
        <fullName evidence="1">Uncharacterized protein</fullName>
    </submittedName>
</protein>
<keyword evidence="2" id="KW-1185">Reference proteome</keyword>
<dbReference type="EMBL" id="FN649727">
    <property type="protein sequence ID" value="CBJ29847.1"/>
    <property type="molecule type" value="Genomic_DNA"/>
</dbReference>
<dbReference type="OrthoDB" id="1883432at2759"/>
<dbReference type="Proteomes" id="UP000002630">
    <property type="component" value="Linkage Group LG02"/>
</dbReference>